<sequence length="98" mass="11129">MLENEHIDTAKVNHLVLACGYRKGTSMTGEKGNKLARVIPEESLNDKLASEPQLDKTSQKRIGDQLRAMYDELMQQPVPDRFKDLLEKLEKSSAEKTK</sequence>
<comment type="caution">
    <text evidence="2">The sequence shown here is derived from an EMBL/GenBank/DDBJ whole genome shotgun (WGS) entry which is preliminary data.</text>
</comment>
<protein>
    <recommendedName>
        <fullName evidence="1">Anti-sigma factor NepR domain-containing protein</fullName>
    </recommendedName>
</protein>
<feature type="domain" description="Anti-sigma factor NepR" evidence="1">
    <location>
        <begin position="59"/>
        <end position="92"/>
    </location>
</feature>
<proteinExistence type="predicted"/>
<keyword evidence="3" id="KW-1185">Reference proteome</keyword>
<evidence type="ECO:0000313" key="3">
    <source>
        <dbReference type="Proteomes" id="UP000704176"/>
    </source>
</evidence>
<dbReference type="InterPro" id="IPR041649">
    <property type="entry name" value="NepR"/>
</dbReference>
<organism evidence="2 3">
    <name type="scientific">Microvirga puerhi</name>
    <dbReference type="NCBI Taxonomy" id="2876078"/>
    <lineage>
        <taxon>Bacteria</taxon>
        <taxon>Pseudomonadati</taxon>
        <taxon>Pseudomonadota</taxon>
        <taxon>Alphaproteobacteria</taxon>
        <taxon>Hyphomicrobiales</taxon>
        <taxon>Methylobacteriaceae</taxon>
        <taxon>Microvirga</taxon>
    </lineage>
</organism>
<gene>
    <name evidence="2" type="ORF">K9B37_08240</name>
</gene>
<name>A0ABS7VL59_9HYPH</name>
<evidence type="ECO:0000259" key="1">
    <source>
        <dbReference type="Pfam" id="PF18557"/>
    </source>
</evidence>
<accession>A0ABS7VL59</accession>
<dbReference type="RefSeq" id="WP_224312606.1">
    <property type="nucleotide sequence ID" value="NZ_JAIRBM010000005.1"/>
</dbReference>
<reference evidence="2 3" key="1">
    <citation type="submission" date="2021-09" db="EMBL/GenBank/DDBJ databases">
        <title>The complete genome sequence of a new microorganism.</title>
        <authorList>
            <person name="Zi Z."/>
        </authorList>
    </citation>
    <scope>NUCLEOTIDE SEQUENCE [LARGE SCALE GENOMIC DNA]</scope>
    <source>
        <strain evidence="2 3">WGZ8</strain>
    </source>
</reference>
<dbReference type="Proteomes" id="UP000704176">
    <property type="component" value="Unassembled WGS sequence"/>
</dbReference>
<dbReference type="EMBL" id="JAIRBM010000005">
    <property type="protein sequence ID" value="MBZ6076277.1"/>
    <property type="molecule type" value="Genomic_DNA"/>
</dbReference>
<evidence type="ECO:0000313" key="2">
    <source>
        <dbReference type="EMBL" id="MBZ6076277.1"/>
    </source>
</evidence>
<dbReference type="Pfam" id="PF18557">
    <property type="entry name" value="NepR"/>
    <property type="match status" value="1"/>
</dbReference>